<protein>
    <submittedName>
        <fullName evidence="1">Uncharacterized protein</fullName>
    </submittedName>
</protein>
<dbReference type="EMBL" id="BK014849">
    <property type="protein sequence ID" value="DAD78711.1"/>
    <property type="molecule type" value="Genomic_DNA"/>
</dbReference>
<proteinExistence type="predicted"/>
<accession>A0A8S5M9F5</accession>
<organism evidence="1">
    <name type="scientific">Siphoviridae sp. ctB3v5</name>
    <dbReference type="NCBI Taxonomy" id="2826186"/>
    <lineage>
        <taxon>Viruses</taxon>
        <taxon>Duplodnaviria</taxon>
        <taxon>Heunggongvirae</taxon>
        <taxon>Uroviricota</taxon>
        <taxon>Caudoviricetes</taxon>
    </lineage>
</organism>
<reference evidence="1" key="1">
    <citation type="journal article" date="2021" name="Proc. Natl. Acad. Sci. U.S.A.">
        <title>A Catalog of Tens of Thousands of Viruses from Human Metagenomes Reveals Hidden Associations with Chronic Diseases.</title>
        <authorList>
            <person name="Tisza M.J."/>
            <person name="Buck C.B."/>
        </authorList>
    </citation>
    <scope>NUCLEOTIDE SEQUENCE</scope>
    <source>
        <strain evidence="1">CtB3v5</strain>
    </source>
</reference>
<sequence>MLLNIINLSLYWTSQSNICALPHPIFIIPLDLIRTSTNISSKIS</sequence>
<evidence type="ECO:0000313" key="1">
    <source>
        <dbReference type="EMBL" id="DAD78711.1"/>
    </source>
</evidence>
<name>A0A8S5M9F5_9CAUD</name>